<dbReference type="InterPro" id="IPR001482">
    <property type="entry name" value="T2SS/T4SS_dom"/>
</dbReference>
<dbReference type="PANTHER" id="PTHR30258:SF2">
    <property type="entry name" value="COMG OPERON PROTEIN 1"/>
    <property type="match status" value="1"/>
</dbReference>
<evidence type="ECO:0000313" key="7">
    <source>
        <dbReference type="Proteomes" id="UP001595979"/>
    </source>
</evidence>
<sequence>MTERNFKILETRLKQGLKIWQYGRLSIPKGMQDASAADRSGELLSRARTFIDEQKIAGILIDMGFPLAVKSTKILDADREIVQGLTSEGEEVRASPNPLQEDNLAYISPKLLVPDLKPAQTQEPAWMATPAVPETQVTPPPAPSAEATPSPAVTSPTDLSDYVPPLDVATLVGQTAPAPVIPADPSADASLNVSPPAAQTVSPPAARPTPPIDAAAPTETVVTPPEPIVVTVPRRTDTYAVHTNRDPHRDQTRRISIAEALLQLDYGRVEAHEIMDPKLDHKLLSSGRITTAQALQAQALTRGMEYVDVKVRPPTASVANLLDQHTCTAQRVFPYDLDHNDTFIVVTDTPNRELLIRTAVAERSGKPRVEVRVVDTPVLDALIREQYTSGTVLRELHEDLATDAAIPEASLDDANNAVTRFVRETILEGVNKNASDIHIEPMSNGLQVRYRIDGKLIPNFQAPIARSGMGNIVRVVKLMANMDVGNNRVPQDSRLVLNIATRVINLRVSSMPQNDGNEKLVLRILKDASDIPEVEKLGMNPYTLERFLQIIRKPEGLVLVTGPTGSGKSFTLLSTLKRIAKPDRNTQTLEDPIEYRLPGVNQSQINEATGYTFEAGLRSAMRQDPDILLLGEIRDATTAKISLSMANTGHQVLSTLHTITAASAVQRLRDLGVPNYNITPSLQGVMAQRLVRKVCPHCSEAATLPERVVRILADAPVRVPQDKYRTVNPEGCQHCLKGRQGRLPIHELLVVTDTLRDRINEGAPTRELEMIARKEGMLTLAQDGYLKVAEGLIALEDLEEALNEVAEEVSVNPEAV</sequence>
<dbReference type="CDD" id="cd01129">
    <property type="entry name" value="PulE-GspE-like"/>
    <property type="match status" value="1"/>
</dbReference>
<dbReference type="Gene3D" id="3.30.450.90">
    <property type="match status" value="1"/>
</dbReference>
<gene>
    <name evidence="6" type="ORF">ACFPQ6_12780</name>
</gene>
<evidence type="ECO:0000256" key="4">
    <source>
        <dbReference type="SAM" id="MobiDB-lite"/>
    </source>
</evidence>
<dbReference type="EMBL" id="JBHSOH010000015">
    <property type="protein sequence ID" value="MFC5849184.1"/>
    <property type="molecule type" value="Genomic_DNA"/>
</dbReference>
<dbReference type="InterPro" id="IPR037257">
    <property type="entry name" value="T2SS_E_N_sf"/>
</dbReference>
<dbReference type="Proteomes" id="UP001595979">
    <property type="component" value="Unassembled WGS sequence"/>
</dbReference>
<keyword evidence="7" id="KW-1185">Reference proteome</keyword>
<feature type="compositionally biased region" description="Polar residues" evidence="4">
    <location>
        <begin position="189"/>
        <end position="202"/>
    </location>
</feature>
<evidence type="ECO:0000313" key="6">
    <source>
        <dbReference type="EMBL" id="MFC5849184.1"/>
    </source>
</evidence>
<name>A0ABW1DLK7_9DEIO</name>
<evidence type="ECO:0000256" key="1">
    <source>
        <dbReference type="ARBA" id="ARBA00006611"/>
    </source>
</evidence>
<proteinExistence type="inferred from homology"/>
<dbReference type="SUPFAM" id="SSF52540">
    <property type="entry name" value="P-loop containing nucleoside triphosphate hydrolases"/>
    <property type="match status" value="1"/>
</dbReference>
<feature type="compositionally biased region" description="Low complexity" evidence="4">
    <location>
        <begin position="144"/>
        <end position="156"/>
    </location>
</feature>
<organism evidence="6 7">
    <name type="scientific">Deinococcus petrolearius</name>
    <dbReference type="NCBI Taxonomy" id="1751295"/>
    <lineage>
        <taxon>Bacteria</taxon>
        <taxon>Thermotogati</taxon>
        <taxon>Deinococcota</taxon>
        <taxon>Deinococci</taxon>
        <taxon>Deinococcales</taxon>
        <taxon>Deinococcaceae</taxon>
        <taxon>Deinococcus</taxon>
    </lineage>
</organism>
<evidence type="ECO:0000259" key="5">
    <source>
        <dbReference type="PROSITE" id="PS00662"/>
    </source>
</evidence>
<dbReference type="Pfam" id="PF00437">
    <property type="entry name" value="T2SSE"/>
    <property type="match status" value="1"/>
</dbReference>
<dbReference type="PROSITE" id="PS00662">
    <property type="entry name" value="T2SP_E"/>
    <property type="match status" value="1"/>
</dbReference>
<dbReference type="SUPFAM" id="SSF160246">
    <property type="entry name" value="EspE N-terminal domain-like"/>
    <property type="match status" value="1"/>
</dbReference>
<comment type="similarity">
    <text evidence="1">Belongs to the GSP E family.</text>
</comment>
<dbReference type="RefSeq" id="WP_380050017.1">
    <property type="nucleotide sequence ID" value="NZ_JBHSOH010000015.1"/>
</dbReference>
<evidence type="ECO:0000256" key="2">
    <source>
        <dbReference type="ARBA" id="ARBA00022741"/>
    </source>
</evidence>
<feature type="region of interest" description="Disordered" evidence="4">
    <location>
        <begin position="189"/>
        <end position="208"/>
    </location>
</feature>
<accession>A0ABW1DLK7</accession>
<comment type="caution">
    <text evidence="6">The sequence shown here is derived from an EMBL/GenBank/DDBJ whole genome shotgun (WGS) entry which is preliminary data.</text>
</comment>
<keyword evidence="3" id="KW-0067">ATP-binding</keyword>
<dbReference type="Gene3D" id="3.40.50.300">
    <property type="entry name" value="P-loop containing nucleotide triphosphate hydrolases"/>
    <property type="match status" value="1"/>
</dbReference>
<evidence type="ECO:0000256" key="3">
    <source>
        <dbReference type="ARBA" id="ARBA00022840"/>
    </source>
</evidence>
<feature type="domain" description="Bacterial type II secretion system protein E" evidence="5">
    <location>
        <begin position="621"/>
        <end position="635"/>
    </location>
</feature>
<feature type="region of interest" description="Disordered" evidence="4">
    <location>
        <begin position="132"/>
        <end position="156"/>
    </location>
</feature>
<dbReference type="InterPro" id="IPR027417">
    <property type="entry name" value="P-loop_NTPase"/>
</dbReference>
<dbReference type="PANTHER" id="PTHR30258">
    <property type="entry name" value="TYPE II SECRETION SYSTEM PROTEIN GSPE-RELATED"/>
    <property type="match status" value="1"/>
</dbReference>
<protein>
    <submittedName>
        <fullName evidence="6">ATPase, T2SS/T4P/T4SS family</fullName>
    </submittedName>
</protein>
<keyword evidence="2" id="KW-0547">Nucleotide-binding</keyword>
<reference evidence="7" key="1">
    <citation type="journal article" date="2019" name="Int. J. Syst. Evol. Microbiol.">
        <title>The Global Catalogue of Microorganisms (GCM) 10K type strain sequencing project: providing services to taxonomists for standard genome sequencing and annotation.</title>
        <authorList>
            <consortium name="The Broad Institute Genomics Platform"/>
            <consortium name="The Broad Institute Genome Sequencing Center for Infectious Disease"/>
            <person name="Wu L."/>
            <person name="Ma J."/>
        </authorList>
    </citation>
    <scope>NUCLEOTIDE SEQUENCE [LARGE SCALE GENOMIC DNA]</scope>
    <source>
        <strain evidence="7">CGMCC 1.15053</strain>
    </source>
</reference>